<dbReference type="EMBL" id="JAGSOH010000077">
    <property type="protein sequence ID" value="MBR7829183.1"/>
    <property type="molecule type" value="Genomic_DNA"/>
</dbReference>
<gene>
    <name evidence="3" type="ORF">KDK95_22940</name>
</gene>
<evidence type="ECO:0000313" key="3">
    <source>
        <dbReference type="EMBL" id="MBR7829183.1"/>
    </source>
</evidence>
<comment type="similarity">
    <text evidence="1">Belongs to the universal stress protein A family.</text>
</comment>
<keyword evidence="4" id="KW-1185">Reference proteome</keyword>
<evidence type="ECO:0000313" key="4">
    <source>
        <dbReference type="Proteomes" id="UP000676325"/>
    </source>
</evidence>
<name>A0A941ILL5_9ACTN</name>
<dbReference type="SUPFAM" id="SSF52402">
    <property type="entry name" value="Adenine nucleotide alpha hydrolases-like"/>
    <property type="match status" value="1"/>
</dbReference>
<evidence type="ECO:0000256" key="1">
    <source>
        <dbReference type="ARBA" id="ARBA00008791"/>
    </source>
</evidence>
<feature type="domain" description="UspA" evidence="2">
    <location>
        <begin position="7"/>
        <end position="147"/>
    </location>
</feature>
<evidence type="ECO:0000259" key="2">
    <source>
        <dbReference type="Pfam" id="PF00582"/>
    </source>
</evidence>
<accession>A0A941ILL5</accession>
<reference evidence="3" key="1">
    <citation type="submission" date="2021-04" db="EMBL/GenBank/DDBJ databases">
        <title>Genome based classification of Actinospica acidithermotolerans sp. nov., an actinobacterium isolated from an Indonesian hot spring.</title>
        <authorList>
            <person name="Kusuma A.B."/>
            <person name="Putra K.E."/>
            <person name="Nafisah S."/>
            <person name="Loh J."/>
            <person name="Nouioui I."/>
            <person name="Goodfellow M."/>
        </authorList>
    </citation>
    <scope>NUCLEOTIDE SEQUENCE</scope>
    <source>
        <strain evidence="3">MGRD01-02</strain>
    </source>
</reference>
<dbReference type="Gene3D" id="3.40.50.12370">
    <property type="match status" value="1"/>
</dbReference>
<dbReference type="Pfam" id="PF00582">
    <property type="entry name" value="Usp"/>
    <property type="match status" value="1"/>
</dbReference>
<dbReference type="InterPro" id="IPR006016">
    <property type="entry name" value="UspA"/>
</dbReference>
<dbReference type="PANTHER" id="PTHR46553">
    <property type="entry name" value="ADENINE NUCLEOTIDE ALPHA HYDROLASES-LIKE SUPERFAMILY PROTEIN"/>
    <property type="match status" value="1"/>
</dbReference>
<dbReference type="PANTHER" id="PTHR46553:SF3">
    <property type="entry name" value="ADENINE NUCLEOTIDE ALPHA HYDROLASES-LIKE SUPERFAMILY PROTEIN"/>
    <property type="match status" value="1"/>
</dbReference>
<organism evidence="3 4">
    <name type="scientific">Actinospica acidithermotolerans</name>
    <dbReference type="NCBI Taxonomy" id="2828514"/>
    <lineage>
        <taxon>Bacteria</taxon>
        <taxon>Bacillati</taxon>
        <taxon>Actinomycetota</taxon>
        <taxon>Actinomycetes</taxon>
        <taxon>Catenulisporales</taxon>
        <taxon>Actinospicaceae</taxon>
        <taxon>Actinospica</taxon>
    </lineage>
</organism>
<proteinExistence type="inferred from homology"/>
<protein>
    <submittedName>
        <fullName evidence="3">Universal stress protein</fullName>
    </submittedName>
</protein>
<dbReference type="AlphaFoldDB" id="A0A941ILL5"/>
<dbReference type="Proteomes" id="UP000676325">
    <property type="component" value="Unassembled WGS sequence"/>
</dbReference>
<dbReference type="PRINTS" id="PR01438">
    <property type="entry name" value="UNVRSLSTRESS"/>
</dbReference>
<dbReference type="RefSeq" id="WP_212520318.1">
    <property type="nucleotide sequence ID" value="NZ_JAGSOH010000077.1"/>
</dbReference>
<dbReference type="InterPro" id="IPR006015">
    <property type="entry name" value="Universal_stress_UspA"/>
</dbReference>
<dbReference type="CDD" id="cd00293">
    <property type="entry name" value="USP-like"/>
    <property type="match status" value="1"/>
</dbReference>
<sequence>MMPTSIGRVIVGVDGSPGSLHALRRAVEFSRAWRAPLYPVLAWTPPGGESTARLRPVPELERDWWQSAEHRLNAAFEEGLGAVPIDIDCEPQVVRGPAGAALVDVADQPDDLIVVGSGRHGVFHRLTHCHVAGYCIAHADCSVFVVPPPPLAGTPRHLRHRKRLAA</sequence>
<comment type="caution">
    <text evidence="3">The sequence shown here is derived from an EMBL/GenBank/DDBJ whole genome shotgun (WGS) entry which is preliminary data.</text>
</comment>